<evidence type="ECO:0000256" key="3">
    <source>
        <dbReference type="ARBA" id="ARBA00022679"/>
    </source>
</evidence>
<protein>
    <submittedName>
        <fullName evidence="10">Methyltransferase</fullName>
    </submittedName>
</protein>
<dbReference type="SUPFAM" id="SSF102114">
    <property type="entry name" value="Radical SAM enzymes"/>
    <property type="match status" value="1"/>
</dbReference>
<feature type="domain" description="Radical SAM core" evidence="9">
    <location>
        <begin position="165"/>
        <end position="372"/>
    </location>
</feature>
<dbReference type="CDD" id="cd01335">
    <property type="entry name" value="Radical_SAM"/>
    <property type="match status" value="1"/>
</dbReference>
<dbReference type="InterPro" id="IPR006158">
    <property type="entry name" value="Cobalamin-bd"/>
</dbReference>
<gene>
    <name evidence="10" type="ORF">CEN88_178</name>
</gene>
<dbReference type="InterPro" id="IPR023404">
    <property type="entry name" value="rSAM_horseshoe"/>
</dbReference>
<dbReference type="PANTHER" id="PTHR43409">
    <property type="entry name" value="ANAEROBIC MAGNESIUM-PROTOPORPHYRIN IX MONOMETHYL ESTER CYCLASE-RELATED"/>
    <property type="match status" value="1"/>
</dbReference>
<evidence type="ECO:0000256" key="5">
    <source>
        <dbReference type="ARBA" id="ARBA00022723"/>
    </source>
</evidence>
<evidence type="ECO:0000259" key="9">
    <source>
        <dbReference type="PROSITE" id="PS51918"/>
    </source>
</evidence>
<accession>A0A554LW62</accession>
<dbReference type="Pfam" id="PF04055">
    <property type="entry name" value="Radical_SAM"/>
    <property type="match status" value="1"/>
</dbReference>
<evidence type="ECO:0000256" key="6">
    <source>
        <dbReference type="ARBA" id="ARBA00023004"/>
    </source>
</evidence>
<reference evidence="10 11" key="1">
    <citation type="submission" date="2017-07" db="EMBL/GenBank/DDBJ databases">
        <title>Mechanisms for carbon and nitrogen cycling indicate functional differentiation within the Candidate Phyla Radiation.</title>
        <authorList>
            <person name="Danczak R.E."/>
            <person name="Johnston M.D."/>
            <person name="Kenah C."/>
            <person name="Slattery M."/>
            <person name="Wrighton K.C."/>
            <person name="Wilkins M.J."/>
        </authorList>
    </citation>
    <scope>NUCLEOTIDE SEQUENCE [LARGE SCALE GENOMIC DNA]</scope>
    <source>
        <strain evidence="10">Licking1014_2</strain>
    </source>
</reference>
<dbReference type="SFLD" id="SFLDS00029">
    <property type="entry name" value="Radical_SAM"/>
    <property type="match status" value="1"/>
</dbReference>
<keyword evidence="7" id="KW-0411">Iron-sulfur</keyword>
<dbReference type="Proteomes" id="UP000318711">
    <property type="component" value="Unassembled WGS sequence"/>
</dbReference>
<dbReference type="Gene3D" id="3.80.30.20">
    <property type="entry name" value="tm_1862 like domain"/>
    <property type="match status" value="1"/>
</dbReference>
<evidence type="ECO:0000256" key="7">
    <source>
        <dbReference type="ARBA" id="ARBA00023014"/>
    </source>
</evidence>
<name>A0A554LW62_9BACT</name>
<evidence type="ECO:0000313" key="10">
    <source>
        <dbReference type="EMBL" id="TSC97102.1"/>
    </source>
</evidence>
<dbReference type="Gene3D" id="3.40.50.280">
    <property type="entry name" value="Cobalamin-binding domain"/>
    <property type="match status" value="1"/>
</dbReference>
<dbReference type="InterPro" id="IPR058240">
    <property type="entry name" value="rSAM_sf"/>
</dbReference>
<comment type="caution">
    <text evidence="10">The sequence shown here is derived from an EMBL/GenBank/DDBJ whole genome shotgun (WGS) entry which is preliminary data.</text>
</comment>
<dbReference type="InterPro" id="IPR007197">
    <property type="entry name" value="rSAM"/>
</dbReference>
<dbReference type="InterPro" id="IPR034466">
    <property type="entry name" value="Methyltransferase_Class_B"/>
</dbReference>
<sequence length="408" mass="45285">MRVLLVNPKNGCISSGGDFVNQPTGLMHLAGAIADEHDVMVCDCNLGEEFGVLADAFLPDIVGVSCWMGNFSHTEEILKLAKIRRLKIVAGGPFASVAPELYLELGVDCVITGEATEAFRDLLSANKHIFPEKIIYSNNRGGLLPPSYHLFRMGDYLSPAKSGLYAGRKGGVIFASIGCNHRCVFCSGGYLGKWRSRDVEIEVKFLKNNGADLIWFGDASFSFNRDHSITVADIMRKNEIEWFAEVRVDEVDINMLKLFADSGCISLWFGIESRIDAELRRMRKGLRWLDVERGIQLISDCGIRPVGFVLIGLPGQTRQSIEETVRWVEEQSFPISPNTLIPIPGTAIWNEAAKNNMVPNIVELARMVSDFYYQQSRGPIVNLSDANNGVLKEAVARINNHNQELCRG</sequence>
<dbReference type="InterPro" id="IPR051198">
    <property type="entry name" value="BchE-like"/>
</dbReference>
<evidence type="ECO:0000313" key="11">
    <source>
        <dbReference type="Proteomes" id="UP000318711"/>
    </source>
</evidence>
<evidence type="ECO:0000256" key="2">
    <source>
        <dbReference type="ARBA" id="ARBA00022603"/>
    </source>
</evidence>
<dbReference type="PANTHER" id="PTHR43409:SF7">
    <property type="entry name" value="BLL1977 PROTEIN"/>
    <property type="match status" value="1"/>
</dbReference>
<keyword evidence="6" id="KW-0408">Iron</keyword>
<dbReference type="GO" id="GO:0032259">
    <property type="term" value="P:methylation"/>
    <property type="evidence" value="ECO:0007669"/>
    <property type="project" value="UniProtKB-KW"/>
</dbReference>
<keyword evidence="4" id="KW-0949">S-adenosyl-L-methionine</keyword>
<dbReference type="SFLD" id="SFLDG01082">
    <property type="entry name" value="B12-binding_domain_containing"/>
    <property type="match status" value="1"/>
</dbReference>
<keyword evidence="5" id="KW-0479">Metal-binding</keyword>
<dbReference type="SFLD" id="SFLDG01123">
    <property type="entry name" value="methyltransferase_(Class_B)"/>
    <property type="match status" value="1"/>
</dbReference>
<dbReference type="InterPro" id="IPR006638">
    <property type="entry name" value="Elp3/MiaA/NifB-like_rSAM"/>
</dbReference>
<organism evidence="10 11">
    <name type="scientific">Candidatus Berkelbacteria bacterium Licking1014_2</name>
    <dbReference type="NCBI Taxonomy" id="2017146"/>
    <lineage>
        <taxon>Bacteria</taxon>
        <taxon>Candidatus Berkelbacteria</taxon>
    </lineage>
</organism>
<dbReference type="PROSITE" id="PS51918">
    <property type="entry name" value="RADICAL_SAM"/>
    <property type="match status" value="1"/>
</dbReference>
<dbReference type="GO" id="GO:0046872">
    <property type="term" value="F:metal ion binding"/>
    <property type="evidence" value="ECO:0007669"/>
    <property type="project" value="UniProtKB-KW"/>
</dbReference>
<dbReference type="PROSITE" id="PS51332">
    <property type="entry name" value="B12_BINDING"/>
    <property type="match status" value="1"/>
</dbReference>
<dbReference type="SMART" id="SM00729">
    <property type="entry name" value="Elp3"/>
    <property type="match status" value="1"/>
</dbReference>
<dbReference type="EMBL" id="VMGL01000015">
    <property type="protein sequence ID" value="TSC97102.1"/>
    <property type="molecule type" value="Genomic_DNA"/>
</dbReference>
<evidence type="ECO:0000256" key="4">
    <source>
        <dbReference type="ARBA" id="ARBA00022691"/>
    </source>
</evidence>
<feature type="domain" description="B12-binding" evidence="8">
    <location>
        <begin position="7"/>
        <end position="133"/>
    </location>
</feature>
<dbReference type="AlphaFoldDB" id="A0A554LW62"/>
<dbReference type="GO" id="GO:0008168">
    <property type="term" value="F:methyltransferase activity"/>
    <property type="evidence" value="ECO:0007669"/>
    <property type="project" value="UniProtKB-KW"/>
</dbReference>
<dbReference type="GO" id="GO:0005829">
    <property type="term" value="C:cytosol"/>
    <property type="evidence" value="ECO:0007669"/>
    <property type="project" value="TreeGrafter"/>
</dbReference>
<keyword evidence="2 10" id="KW-0489">Methyltransferase</keyword>
<dbReference type="GO" id="GO:0051539">
    <property type="term" value="F:4 iron, 4 sulfur cluster binding"/>
    <property type="evidence" value="ECO:0007669"/>
    <property type="project" value="UniProtKB-KW"/>
</dbReference>
<dbReference type="GO" id="GO:0031419">
    <property type="term" value="F:cobalamin binding"/>
    <property type="evidence" value="ECO:0007669"/>
    <property type="project" value="InterPro"/>
</dbReference>
<evidence type="ECO:0000256" key="1">
    <source>
        <dbReference type="ARBA" id="ARBA00001966"/>
    </source>
</evidence>
<keyword evidence="3 10" id="KW-0808">Transferase</keyword>
<dbReference type="Pfam" id="PF02310">
    <property type="entry name" value="B12-binding"/>
    <property type="match status" value="1"/>
</dbReference>
<evidence type="ECO:0000259" key="8">
    <source>
        <dbReference type="PROSITE" id="PS51332"/>
    </source>
</evidence>
<proteinExistence type="predicted"/>
<comment type="cofactor">
    <cofactor evidence="1">
        <name>[4Fe-4S] cluster</name>
        <dbReference type="ChEBI" id="CHEBI:49883"/>
    </cofactor>
</comment>